<evidence type="ECO:0000256" key="1">
    <source>
        <dbReference type="SAM" id="Phobius"/>
    </source>
</evidence>
<name>A0A2N9L330_9BACT</name>
<feature type="transmembrane region" description="Helical" evidence="1">
    <location>
        <begin position="294"/>
        <end position="319"/>
    </location>
</feature>
<dbReference type="Proteomes" id="UP000239735">
    <property type="component" value="Unassembled WGS sequence"/>
</dbReference>
<keyword evidence="1" id="KW-0472">Membrane</keyword>
<feature type="transmembrane region" description="Helical" evidence="1">
    <location>
        <begin position="236"/>
        <end position="261"/>
    </location>
</feature>
<protein>
    <submittedName>
        <fullName evidence="2">Uncharacterized protein</fullName>
    </submittedName>
</protein>
<sequence>MWLHAVLFLEFQSALVTKLSGLIKLTTSEVVLFLLLITFSLLAGSGFWRMVLSLLYIYFFPFVLFWHLLRNFVLLLRLMNAWFNAQRGTPPATPTVTIQAATTTPPVISADKETPKKKSETLWRYLLRPFRSFTLLWCILLLVTTHRWILCICLAVVAAQLARKIFFVLKLLFFSDVWWQKYRFAIFAGLQKSLNALDALTPEVGPSNELKSLFNQLNLWEKILRFLSDPYLMSRWGALIVAAVFGTIYAYFGLLFSFVYYSLAYLWGASFAWTDAIVTSEFIPFLITDLPKMAIVRLVGGIHCTLIVAIGVGTVVSFFRRKLEDIRKGAEDMNKRLADQSVREKYLILEQKASMPVTPTPKV</sequence>
<keyword evidence="1" id="KW-0812">Transmembrane</keyword>
<evidence type="ECO:0000313" key="2">
    <source>
        <dbReference type="EMBL" id="SPE17543.1"/>
    </source>
</evidence>
<evidence type="ECO:0000313" key="3">
    <source>
        <dbReference type="Proteomes" id="UP000239735"/>
    </source>
</evidence>
<reference evidence="3" key="1">
    <citation type="submission" date="2018-02" db="EMBL/GenBank/DDBJ databases">
        <authorList>
            <person name="Hausmann B."/>
        </authorList>
    </citation>
    <scope>NUCLEOTIDE SEQUENCE [LARGE SCALE GENOMIC DNA]</scope>
    <source>
        <strain evidence="3">Peat soil MAG SbA5</strain>
    </source>
</reference>
<dbReference type="AlphaFoldDB" id="A0A2N9L330"/>
<accession>A0A2N9L330</accession>
<proteinExistence type="predicted"/>
<gene>
    <name evidence="2" type="ORF">SBA5_1020001</name>
</gene>
<keyword evidence="1" id="KW-1133">Transmembrane helix</keyword>
<feature type="transmembrane region" description="Helical" evidence="1">
    <location>
        <begin position="21"/>
        <end position="41"/>
    </location>
</feature>
<organism evidence="2 3">
    <name type="scientific">Candidatus Sulfuritelmatomonas gaucii</name>
    <dbReference type="NCBI Taxonomy" id="2043161"/>
    <lineage>
        <taxon>Bacteria</taxon>
        <taxon>Pseudomonadati</taxon>
        <taxon>Acidobacteriota</taxon>
        <taxon>Terriglobia</taxon>
        <taxon>Terriglobales</taxon>
        <taxon>Acidobacteriaceae</taxon>
        <taxon>Candidatus Sulfuritelmatomonas</taxon>
    </lineage>
</organism>
<feature type="transmembrane region" description="Helical" evidence="1">
    <location>
        <begin position="47"/>
        <end position="69"/>
    </location>
</feature>
<dbReference type="EMBL" id="OKRB01000005">
    <property type="protein sequence ID" value="SPE17543.1"/>
    <property type="molecule type" value="Genomic_DNA"/>
</dbReference>